<dbReference type="PANTHER" id="PTHR43004:SF4">
    <property type="entry name" value="FAD-BINDING DOMAIN-CONTAINING PROTEIN"/>
    <property type="match status" value="1"/>
</dbReference>
<dbReference type="InterPro" id="IPR012941">
    <property type="entry name" value="Phe_hydrox_C_dim_dom"/>
</dbReference>
<evidence type="ECO:0000259" key="5">
    <source>
        <dbReference type="Pfam" id="PF01494"/>
    </source>
</evidence>
<feature type="domain" description="FAD-binding" evidence="5">
    <location>
        <begin position="27"/>
        <end position="152"/>
    </location>
</feature>
<dbReference type="Gene3D" id="3.40.30.20">
    <property type="match status" value="1"/>
</dbReference>
<dbReference type="SUPFAM" id="SSF51905">
    <property type="entry name" value="FAD/NAD(P)-binding domain"/>
    <property type="match status" value="1"/>
</dbReference>
<dbReference type="Proteomes" id="UP000283269">
    <property type="component" value="Unassembled WGS sequence"/>
</dbReference>
<dbReference type="OrthoDB" id="1716816at2759"/>
<comment type="caution">
    <text evidence="7">The sequence shown here is derived from an EMBL/GenBank/DDBJ whole genome shotgun (WGS) entry which is preliminary data.</text>
</comment>
<feature type="domain" description="FAD-binding" evidence="5">
    <location>
        <begin position="231"/>
        <end position="378"/>
    </location>
</feature>
<evidence type="ECO:0000256" key="1">
    <source>
        <dbReference type="ARBA" id="ARBA00007801"/>
    </source>
</evidence>
<evidence type="ECO:0008006" key="9">
    <source>
        <dbReference type="Google" id="ProtNLM"/>
    </source>
</evidence>
<dbReference type="InterPro" id="IPR036249">
    <property type="entry name" value="Thioredoxin-like_sf"/>
</dbReference>
<dbReference type="Pfam" id="PF01494">
    <property type="entry name" value="FAD_binding_3"/>
    <property type="match status" value="3"/>
</dbReference>
<evidence type="ECO:0000313" key="7">
    <source>
        <dbReference type="EMBL" id="PPQ80743.1"/>
    </source>
</evidence>
<evidence type="ECO:0000256" key="4">
    <source>
        <dbReference type="ARBA" id="ARBA00023002"/>
    </source>
</evidence>
<feature type="domain" description="FAD-binding" evidence="5">
    <location>
        <begin position="397"/>
        <end position="427"/>
    </location>
</feature>
<dbReference type="Pfam" id="PF07976">
    <property type="entry name" value="Phe_hydrox_dim"/>
    <property type="match status" value="1"/>
</dbReference>
<keyword evidence="8" id="KW-1185">Reference proteome</keyword>
<dbReference type="AlphaFoldDB" id="A0A409WQG6"/>
<proteinExistence type="inferred from homology"/>
<evidence type="ECO:0000256" key="3">
    <source>
        <dbReference type="ARBA" id="ARBA00022827"/>
    </source>
</evidence>
<comment type="similarity">
    <text evidence="1">Belongs to the PheA/TfdB FAD monooxygenase family.</text>
</comment>
<dbReference type="GO" id="GO:0016709">
    <property type="term" value="F:oxidoreductase activity, acting on paired donors, with incorporation or reduction of molecular oxygen, NAD(P)H as one donor, and incorporation of one atom of oxygen"/>
    <property type="evidence" value="ECO:0007669"/>
    <property type="project" value="UniProtKB-ARBA"/>
</dbReference>
<dbReference type="Gene3D" id="3.50.50.60">
    <property type="entry name" value="FAD/NAD(P)-binding domain"/>
    <property type="match status" value="1"/>
</dbReference>
<gene>
    <name evidence="7" type="ORF">CVT25_001863</name>
</gene>
<dbReference type="InParanoid" id="A0A409WQG6"/>
<evidence type="ECO:0000259" key="6">
    <source>
        <dbReference type="Pfam" id="PF07976"/>
    </source>
</evidence>
<keyword evidence="4" id="KW-0560">Oxidoreductase</keyword>
<reference evidence="7 8" key="1">
    <citation type="journal article" date="2018" name="Evol. Lett.">
        <title>Horizontal gene cluster transfer increased hallucinogenic mushroom diversity.</title>
        <authorList>
            <person name="Reynolds H.T."/>
            <person name="Vijayakumar V."/>
            <person name="Gluck-Thaler E."/>
            <person name="Korotkin H.B."/>
            <person name="Matheny P.B."/>
            <person name="Slot J.C."/>
        </authorList>
    </citation>
    <scope>NUCLEOTIDE SEQUENCE [LARGE SCALE GENOMIC DNA]</scope>
    <source>
        <strain evidence="7 8">2631</strain>
    </source>
</reference>
<dbReference type="GO" id="GO:0071949">
    <property type="term" value="F:FAD binding"/>
    <property type="evidence" value="ECO:0007669"/>
    <property type="project" value="InterPro"/>
</dbReference>
<keyword evidence="2" id="KW-0285">Flavoprotein</keyword>
<dbReference type="InterPro" id="IPR050641">
    <property type="entry name" value="RIFMO-like"/>
</dbReference>
<dbReference type="EMBL" id="NHYD01003311">
    <property type="protein sequence ID" value="PPQ80743.1"/>
    <property type="molecule type" value="Genomic_DNA"/>
</dbReference>
<keyword evidence="3" id="KW-0274">FAD</keyword>
<name>A0A409WQG6_PSICY</name>
<evidence type="ECO:0000256" key="2">
    <source>
        <dbReference type="ARBA" id="ARBA00022630"/>
    </source>
</evidence>
<evidence type="ECO:0000313" key="8">
    <source>
        <dbReference type="Proteomes" id="UP000283269"/>
    </source>
</evidence>
<dbReference type="SUPFAM" id="SSF54373">
    <property type="entry name" value="FAD-linked reductases, C-terminal domain"/>
    <property type="match status" value="1"/>
</dbReference>
<dbReference type="STRING" id="93625.A0A409WQG6"/>
<dbReference type="InterPro" id="IPR038220">
    <property type="entry name" value="PHOX_C_sf"/>
</dbReference>
<dbReference type="PANTHER" id="PTHR43004">
    <property type="entry name" value="TRK SYSTEM POTASSIUM UPTAKE PROTEIN"/>
    <property type="match status" value="1"/>
</dbReference>
<organism evidence="7 8">
    <name type="scientific">Psilocybe cyanescens</name>
    <dbReference type="NCBI Taxonomy" id="93625"/>
    <lineage>
        <taxon>Eukaryota</taxon>
        <taxon>Fungi</taxon>
        <taxon>Dikarya</taxon>
        <taxon>Basidiomycota</taxon>
        <taxon>Agaricomycotina</taxon>
        <taxon>Agaricomycetes</taxon>
        <taxon>Agaricomycetidae</taxon>
        <taxon>Agaricales</taxon>
        <taxon>Agaricineae</taxon>
        <taxon>Strophariaceae</taxon>
        <taxon>Psilocybe</taxon>
    </lineage>
</organism>
<sequence>MSPRSIVDAIPGVSNSSGTRPVQYSHCDVLVVGAGPSGLMVAQALARLGIQVRVIERRLPGSQYGNADGLQPRTLEIWKTYGMLGKIRAKGACMRAMVAYETTASGEGLVRLRPASNVIVPCRYQYEITASINDIEGTLRENAEEAGVRITQPCWPTSLEVAHEIESASSVRTYAIKIAIEHPASTICEHHVVKAQNAARANGANGANGVGNPCKVCTCDQDADETPTRVEIINASYAIGADGASSWAVERSSPFIVKTEDVWGVVDVLVDTDLPDYRFKCVIQAVSGAIIIIPREGDKIRIYVQLSAGDSIPRDLDGKLDKSALQDEEIRQKILSKVAATFSYKNRVFIAGDACHTHSPKAGQGANASMGDSHNLGKCQILRGPFAAKLTRNETTAWKLAYVLRGWANPSLLQTYEAERRAYALDLIYFDREISQSLEGGPAAEYQSCNNPTYSLGSRLLHKQNMFTSGMGISYASSSLTIQQATSIGRIVPGECILPSPITRLGDWFDLNIHDLLTSDGLFKVLVFPGNLFMPQSRSRLLTFANALSESIKSHNVEIRGSRIDIYTIVRNNKEDVIWTDVPASITRSWRSCYSIRSDDEDVYDKLGISTSTPEFDGIFILVRPDGYVSMVSVMLVEP</sequence>
<dbReference type="Gene3D" id="3.30.9.10">
    <property type="entry name" value="D-Amino Acid Oxidase, subunit A, domain 2"/>
    <property type="match status" value="1"/>
</dbReference>
<dbReference type="InterPro" id="IPR002938">
    <property type="entry name" value="FAD-bd"/>
</dbReference>
<dbReference type="InterPro" id="IPR036188">
    <property type="entry name" value="FAD/NAD-bd_sf"/>
</dbReference>
<feature type="domain" description="Phenol hydroxylase-like C-terminal dimerisation" evidence="6">
    <location>
        <begin position="474"/>
        <end position="633"/>
    </location>
</feature>
<protein>
    <recommendedName>
        <fullName evidence="9">FAD-binding domain-containing protein</fullName>
    </recommendedName>
</protein>
<dbReference type="SUPFAM" id="SSF52833">
    <property type="entry name" value="Thioredoxin-like"/>
    <property type="match status" value="1"/>
</dbReference>
<accession>A0A409WQG6</accession>
<dbReference type="PRINTS" id="PR00420">
    <property type="entry name" value="RNGMNOXGNASE"/>
</dbReference>